<reference evidence="1" key="1">
    <citation type="journal article" date="2015" name="Nature">
        <title>Complex archaea that bridge the gap between prokaryotes and eukaryotes.</title>
        <authorList>
            <person name="Spang A."/>
            <person name="Saw J.H."/>
            <person name="Jorgensen S.L."/>
            <person name="Zaremba-Niedzwiedzka K."/>
            <person name="Martijn J."/>
            <person name="Lind A.E."/>
            <person name="van Eijk R."/>
            <person name="Schleper C."/>
            <person name="Guy L."/>
            <person name="Ettema T.J."/>
        </authorList>
    </citation>
    <scope>NUCLEOTIDE SEQUENCE</scope>
</reference>
<accession>A0A0F9BWV4</accession>
<organism evidence="1">
    <name type="scientific">marine sediment metagenome</name>
    <dbReference type="NCBI Taxonomy" id="412755"/>
    <lineage>
        <taxon>unclassified sequences</taxon>
        <taxon>metagenomes</taxon>
        <taxon>ecological metagenomes</taxon>
    </lineage>
</organism>
<dbReference type="EMBL" id="LAZR01049753">
    <property type="protein sequence ID" value="KKK88901.1"/>
    <property type="molecule type" value="Genomic_DNA"/>
</dbReference>
<sequence length="86" mass="9725">VAYIEADNEDDAHQKLLAITSQYGEFDIDELNSWVSNLDADIAETLRFVDDKICLSIPDFQPGNERDQGQLDTLKERICPHCGMPL</sequence>
<protein>
    <submittedName>
        <fullName evidence="1">Uncharacterized protein</fullName>
    </submittedName>
</protein>
<dbReference type="AlphaFoldDB" id="A0A0F9BWV4"/>
<feature type="non-terminal residue" evidence="1">
    <location>
        <position position="1"/>
    </location>
</feature>
<name>A0A0F9BWV4_9ZZZZ</name>
<gene>
    <name evidence="1" type="ORF">LCGC14_2738480</name>
</gene>
<evidence type="ECO:0000313" key="1">
    <source>
        <dbReference type="EMBL" id="KKK88901.1"/>
    </source>
</evidence>
<proteinExistence type="predicted"/>
<comment type="caution">
    <text evidence="1">The sequence shown here is derived from an EMBL/GenBank/DDBJ whole genome shotgun (WGS) entry which is preliminary data.</text>
</comment>